<evidence type="ECO:0000313" key="2">
    <source>
        <dbReference type="Ensembl" id="ENSPEMP00000032987.1"/>
    </source>
</evidence>
<evidence type="ECO:0000313" key="3">
    <source>
        <dbReference type="Proteomes" id="UP000694547"/>
    </source>
</evidence>
<dbReference type="AlphaFoldDB" id="A0A8C8W2Z4"/>
<reference evidence="2" key="2">
    <citation type="submission" date="2025-08" db="UniProtKB">
        <authorList>
            <consortium name="Ensembl"/>
        </authorList>
    </citation>
    <scope>IDENTIFICATION</scope>
</reference>
<dbReference type="InterPro" id="IPR013106">
    <property type="entry name" value="Ig_V-set"/>
</dbReference>
<dbReference type="Pfam" id="PF07686">
    <property type="entry name" value="V-set"/>
    <property type="match status" value="1"/>
</dbReference>
<dbReference type="SMART" id="SM00406">
    <property type="entry name" value="IGv"/>
    <property type="match status" value="1"/>
</dbReference>
<dbReference type="InterPro" id="IPR007110">
    <property type="entry name" value="Ig-like_dom"/>
</dbReference>
<name>A0A8C8W2Z4_PERMB</name>
<sequence length="112" mass="12047">QVVLTQSPASMAASQGERVTMTCSASSSVNTNYLHWYQQKPGASPKLLIYRTSNLASGVPARFSGSGSGTSYSLTISSMEAEDAAIYHCQQWSNNQSSGNKELKRKLVPRAT</sequence>
<evidence type="ECO:0000259" key="1">
    <source>
        <dbReference type="PROSITE" id="PS50835"/>
    </source>
</evidence>
<organism evidence="2 3">
    <name type="scientific">Peromyscus maniculatus bairdii</name>
    <name type="common">Prairie deer mouse</name>
    <dbReference type="NCBI Taxonomy" id="230844"/>
    <lineage>
        <taxon>Eukaryota</taxon>
        <taxon>Metazoa</taxon>
        <taxon>Chordata</taxon>
        <taxon>Craniata</taxon>
        <taxon>Vertebrata</taxon>
        <taxon>Euteleostomi</taxon>
        <taxon>Mammalia</taxon>
        <taxon>Eutheria</taxon>
        <taxon>Euarchontoglires</taxon>
        <taxon>Glires</taxon>
        <taxon>Rodentia</taxon>
        <taxon>Myomorpha</taxon>
        <taxon>Muroidea</taxon>
        <taxon>Cricetidae</taxon>
        <taxon>Neotominae</taxon>
        <taxon>Peromyscus</taxon>
    </lineage>
</organism>
<dbReference type="Gene3D" id="2.60.40.10">
    <property type="entry name" value="Immunoglobulins"/>
    <property type="match status" value="1"/>
</dbReference>
<proteinExistence type="predicted"/>
<dbReference type="SUPFAM" id="SSF48726">
    <property type="entry name" value="Immunoglobulin"/>
    <property type="match status" value="1"/>
</dbReference>
<dbReference type="GeneTree" id="ENSGT00840000130051"/>
<dbReference type="InterPro" id="IPR036179">
    <property type="entry name" value="Ig-like_dom_sf"/>
</dbReference>
<dbReference type="PANTHER" id="PTHR23267">
    <property type="entry name" value="IMMUNOGLOBULIN LIGHT CHAIN"/>
    <property type="match status" value="1"/>
</dbReference>
<reference evidence="3" key="1">
    <citation type="submission" date="2018-10" db="EMBL/GenBank/DDBJ databases">
        <title>Improved assembly of the deer mouse Peromyscus maniculatus genome.</title>
        <authorList>
            <person name="Lassance J.-M."/>
            <person name="Hoekstra H.E."/>
        </authorList>
    </citation>
    <scope>NUCLEOTIDE SEQUENCE [LARGE SCALE GENOMIC DNA]</scope>
</reference>
<dbReference type="InterPro" id="IPR013783">
    <property type="entry name" value="Ig-like_fold"/>
</dbReference>
<dbReference type="InterPro" id="IPR050150">
    <property type="entry name" value="IgV_Light_Chain"/>
</dbReference>
<protein>
    <recommendedName>
        <fullName evidence="1">Ig-like domain-containing protein</fullName>
    </recommendedName>
</protein>
<accession>A0A8C8W2Z4</accession>
<feature type="domain" description="Ig-like" evidence="1">
    <location>
        <begin position="1"/>
        <end position="90"/>
    </location>
</feature>
<dbReference type="Proteomes" id="UP000694547">
    <property type="component" value="Unassembled WGS sequence"/>
</dbReference>
<keyword evidence="3" id="KW-1185">Reference proteome</keyword>
<dbReference type="FunFam" id="2.60.40.10:FF:001826">
    <property type="entry name" value="Immunoglobulin kappa chain variable 4-91"/>
    <property type="match status" value="1"/>
</dbReference>
<dbReference type="SMART" id="SM00409">
    <property type="entry name" value="IG"/>
    <property type="match status" value="1"/>
</dbReference>
<dbReference type="PROSITE" id="PS50835">
    <property type="entry name" value="IG_LIKE"/>
    <property type="match status" value="1"/>
</dbReference>
<dbReference type="Ensembl" id="ENSPEMT00000038298.1">
    <property type="protein sequence ID" value="ENSPEMP00000032987.1"/>
    <property type="gene ID" value="ENSPEMG00000027752.1"/>
</dbReference>
<reference evidence="2" key="3">
    <citation type="submission" date="2025-09" db="UniProtKB">
        <authorList>
            <consortium name="Ensembl"/>
        </authorList>
    </citation>
    <scope>IDENTIFICATION</scope>
</reference>
<dbReference type="InterPro" id="IPR003599">
    <property type="entry name" value="Ig_sub"/>
</dbReference>